<dbReference type="Proteomes" id="UP001151760">
    <property type="component" value="Unassembled WGS sequence"/>
</dbReference>
<evidence type="ECO:0000313" key="2">
    <source>
        <dbReference type="EMBL" id="GJU05270.1"/>
    </source>
</evidence>
<gene>
    <name evidence="2" type="ORF">Tco_1121700</name>
</gene>
<dbReference type="Pfam" id="PF07727">
    <property type="entry name" value="RVT_2"/>
    <property type="match status" value="1"/>
</dbReference>
<proteinExistence type="predicted"/>
<evidence type="ECO:0000313" key="3">
    <source>
        <dbReference type="Proteomes" id="UP001151760"/>
    </source>
</evidence>
<reference evidence="2" key="2">
    <citation type="submission" date="2022-01" db="EMBL/GenBank/DDBJ databases">
        <authorList>
            <person name="Yamashiro T."/>
            <person name="Shiraishi A."/>
            <person name="Satake H."/>
            <person name="Nakayama K."/>
        </authorList>
    </citation>
    <scope>NUCLEOTIDE SEQUENCE</scope>
</reference>
<accession>A0ABQ5IZZ0</accession>
<sequence>MEVEIPHRAKAYDDCDKINIYERTRVLVSDIKQTTLLPTQKCVDLVIEAIADCHLSIPTYAGTSDDTKLFPVKMEILLEPTSNNLMVGTFKDGDGDTVFQQNQVHNRVLILKRLIRRYHESSSIFIKASALRNIQAFQDQEKGGAANEYGRKPTETAWHLTSDAKFLMELPENFDGTKSMTYGSSSDYTQDDIEVIDVDDYWINRKAITSEREHVNLAEAVKDKRWQSAIDSELEALEQNKTWTIEKLPPNKKALGCKWVYKIKYKSDGTTERFKARLVILGNHQVTGFDYSETFMPITKIVSVQVFLAIATTKQWELHQMEVHNALLHGDLKEVFMKLPPSLHKGQPWEACKLRPKELMLKKLQQLKLNDCNMRNT</sequence>
<name>A0ABQ5IZZ0_9ASTR</name>
<comment type="caution">
    <text evidence="2">The sequence shown here is derived from an EMBL/GenBank/DDBJ whole genome shotgun (WGS) entry which is preliminary data.</text>
</comment>
<protein>
    <submittedName>
        <fullName evidence="2">Retrovirus-related pol polyprotein from transposon TNT 1-94</fullName>
    </submittedName>
</protein>
<organism evidence="2 3">
    <name type="scientific">Tanacetum coccineum</name>
    <dbReference type="NCBI Taxonomy" id="301880"/>
    <lineage>
        <taxon>Eukaryota</taxon>
        <taxon>Viridiplantae</taxon>
        <taxon>Streptophyta</taxon>
        <taxon>Embryophyta</taxon>
        <taxon>Tracheophyta</taxon>
        <taxon>Spermatophyta</taxon>
        <taxon>Magnoliopsida</taxon>
        <taxon>eudicotyledons</taxon>
        <taxon>Gunneridae</taxon>
        <taxon>Pentapetalae</taxon>
        <taxon>asterids</taxon>
        <taxon>campanulids</taxon>
        <taxon>Asterales</taxon>
        <taxon>Asteraceae</taxon>
        <taxon>Asteroideae</taxon>
        <taxon>Anthemideae</taxon>
        <taxon>Anthemidinae</taxon>
        <taxon>Tanacetum</taxon>
    </lineage>
</organism>
<keyword evidence="3" id="KW-1185">Reference proteome</keyword>
<evidence type="ECO:0000259" key="1">
    <source>
        <dbReference type="Pfam" id="PF07727"/>
    </source>
</evidence>
<feature type="domain" description="Reverse transcriptase Ty1/copia-type" evidence="1">
    <location>
        <begin position="240"/>
        <end position="354"/>
    </location>
</feature>
<dbReference type="EMBL" id="BQNB010021332">
    <property type="protein sequence ID" value="GJU05270.1"/>
    <property type="molecule type" value="Genomic_DNA"/>
</dbReference>
<dbReference type="InterPro" id="IPR013103">
    <property type="entry name" value="RVT_2"/>
</dbReference>
<reference evidence="2" key="1">
    <citation type="journal article" date="2022" name="Int. J. Mol. Sci.">
        <title>Draft Genome of Tanacetum Coccineum: Genomic Comparison of Closely Related Tanacetum-Family Plants.</title>
        <authorList>
            <person name="Yamashiro T."/>
            <person name="Shiraishi A."/>
            <person name="Nakayama K."/>
            <person name="Satake H."/>
        </authorList>
    </citation>
    <scope>NUCLEOTIDE SEQUENCE</scope>
</reference>